<gene>
    <name evidence="3" type="ORF">BPAE_0049g00440</name>
</gene>
<organism evidence="3 4">
    <name type="scientific">Botrytis paeoniae</name>
    <dbReference type="NCBI Taxonomy" id="278948"/>
    <lineage>
        <taxon>Eukaryota</taxon>
        <taxon>Fungi</taxon>
        <taxon>Dikarya</taxon>
        <taxon>Ascomycota</taxon>
        <taxon>Pezizomycotina</taxon>
        <taxon>Leotiomycetes</taxon>
        <taxon>Helotiales</taxon>
        <taxon>Sclerotiniaceae</taxon>
        <taxon>Botrytis</taxon>
    </lineage>
</organism>
<accession>A0A4Z1FYZ7</accession>
<protein>
    <recommendedName>
        <fullName evidence="2">C2H2-type domain-containing protein</fullName>
    </recommendedName>
</protein>
<evidence type="ECO:0000259" key="2">
    <source>
        <dbReference type="PROSITE" id="PS00028"/>
    </source>
</evidence>
<dbReference type="AlphaFoldDB" id="A0A4Z1FYZ7"/>
<name>A0A4Z1FYZ7_9HELO</name>
<proteinExistence type="predicted"/>
<dbReference type="Proteomes" id="UP000297910">
    <property type="component" value="Unassembled WGS sequence"/>
</dbReference>
<dbReference type="Gene3D" id="3.30.160.60">
    <property type="entry name" value="Classic Zinc Finger"/>
    <property type="match status" value="1"/>
</dbReference>
<dbReference type="EMBL" id="PQXI01000049">
    <property type="protein sequence ID" value="TGO27017.1"/>
    <property type="molecule type" value="Genomic_DNA"/>
</dbReference>
<reference evidence="3 4" key="1">
    <citation type="submission" date="2017-12" db="EMBL/GenBank/DDBJ databases">
        <title>Comparative genomics of Botrytis spp.</title>
        <authorList>
            <person name="Valero-Jimenez C.A."/>
            <person name="Tapia P."/>
            <person name="Veloso J."/>
            <person name="Silva-Moreno E."/>
            <person name="Staats M."/>
            <person name="Valdes J.H."/>
            <person name="Van Kan J.A.L."/>
        </authorList>
    </citation>
    <scope>NUCLEOTIDE SEQUENCE [LARGE SCALE GENOMIC DNA]</scope>
    <source>
        <strain evidence="3 4">Bp0003</strain>
    </source>
</reference>
<feature type="region of interest" description="Disordered" evidence="1">
    <location>
        <begin position="106"/>
        <end position="136"/>
    </location>
</feature>
<comment type="caution">
    <text evidence="3">The sequence shown here is derived from an EMBL/GenBank/DDBJ whole genome shotgun (WGS) entry which is preliminary data.</text>
</comment>
<evidence type="ECO:0000256" key="1">
    <source>
        <dbReference type="SAM" id="MobiDB-lite"/>
    </source>
</evidence>
<dbReference type="InterPro" id="IPR013087">
    <property type="entry name" value="Znf_C2H2_type"/>
</dbReference>
<feature type="domain" description="C2H2-type" evidence="2">
    <location>
        <begin position="173"/>
        <end position="193"/>
    </location>
</feature>
<evidence type="ECO:0000313" key="3">
    <source>
        <dbReference type="EMBL" id="TGO27017.1"/>
    </source>
</evidence>
<sequence>MISTCPLADEAATRSYWVAIFIIGLLDLCRNDDFYDNPLDFTDFNWDDFEQFDNDPCLEFLNFSNDEPSSESHQDTYTIPFVIADASPFIFPFETLPNAPVDDHQDMGSNFSRPRDEPCYTQSHARTPALDNSAYNETDVTSNGYPYFSANASSSSSPQESSEKTTKDAKHFCAICQKGCNTKAILRRHLKIHDPNLKCDFPGCLQKPFAENRDLERHRSVRADNIKRHITRRHAGQDIQVLRMEV</sequence>
<keyword evidence="4" id="KW-1185">Reference proteome</keyword>
<evidence type="ECO:0000313" key="4">
    <source>
        <dbReference type="Proteomes" id="UP000297910"/>
    </source>
</evidence>
<dbReference type="PROSITE" id="PS00028">
    <property type="entry name" value="ZINC_FINGER_C2H2_1"/>
    <property type="match status" value="1"/>
</dbReference>